<dbReference type="AlphaFoldDB" id="A0A388T8B2"/>
<organism evidence="1 2">
    <name type="scientific">Streptomyces spongiicola</name>
    <dbReference type="NCBI Taxonomy" id="1690221"/>
    <lineage>
        <taxon>Bacteria</taxon>
        <taxon>Bacillati</taxon>
        <taxon>Actinomycetota</taxon>
        <taxon>Actinomycetes</taxon>
        <taxon>Kitasatosporales</taxon>
        <taxon>Streptomycetaceae</taxon>
        <taxon>Streptomyces</taxon>
    </lineage>
</organism>
<reference evidence="1 2" key="1">
    <citation type="submission" date="2018-07" db="EMBL/GenBank/DDBJ databases">
        <title>Whole Genome Shotgun Sequence of Streptomyces spongiicola strain 531S.</title>
        <authorList>
            <person name="Dohra H."/>
            <person name="Kodani S."/>
        </authorList>
    </citation>
    <scope>NUCLEOTIDE SEQUENCE [LARGE SCALE GENOMIC DNA]</scope>
    <source>
        <strain evidence="1 2">531S</strain>
    </source>
</reference>
<dbReference type="RefSeq" id="WP_116429200.1">
    <property type="nucleotide sequence ID" value="NZ_BGZL01000041.1"/>
</dbReference>
<sequence length="238" mass="26383">MTSKPRFGGKELAILVVLAALVPVTYLLADSGAEEDELQESARSTEAAEARAAADRSLKRTESAFARGATRLKLYSTTTSDMCMKGNEGDVKTEKSEHRMECHRTKHFYYGANGVISDVLKSIDDGAAAVGDRNTGDEKSPGSLVYALMYYQESGKNKDGSNLVYPELTVAGERVEWDDKVKKTLVERTPVPECHDNDWYCERTNGVAQAPLEEIRAAHDFVIKWSASTTYFTLDWDH</sequence>
<evidence type="ECO:0000313" key="1">
    <source>
        <dbReference type="EMBL" id="GBQ04410.1"/>
    </source>
</evidence>
<name>A0A388T8B2_9ACTN</name>
<protein>
    <submittedName>
        <fullName evidence="1">Uncharacterized protein</fullName>
    </submittedName>
</protein>
<gene>
    <name evidence="1" type="ORF">SSP531S_59060</name>
</gene>
<comment type="caution">
    <text evidence="1">The sequence shown here is derived from an EMBL/GenBank/DDBJ whole genome shotgun (WGS) entry which is preliminary data.</text>
</comment>
<dbReference type="EMBL" id="BGZL01000041">
    <property type="protein sequence ID" value="GBQ04410.1"/>
    <property type="molecule type" value="Genomic_DNA"/>
</dbReference>
<evidence type="ECO:0000313" key="2">
    <source>
        <dbReference type="Proteomes" id="UP000265354"/>
    </source>
</evidence>
<proteinExistence type="predicted"/>
<accession>A0A388T8B2</accession>
<dbReference type="Proteomes" id="UP000265354">
    <property type="component" value="Unassembled WGS sequence"/>
</dbReference>